<evidence type="ECO:0000313" key="9">
    <source>
        <dbReference type="Proteomes" id="UP001168167"/>
    </source>
</evidence>
<keyword evidence="9" id="KW-1185">Reference proteome</keyword>
<evidence type="ECO:0000256" key="6">
    <source>
        <dbReference type="ARBA" id="ARBA00023136"/>
    </source>
</evidence>
<dbReference type="PANTHER" id="PTHR43499:SF1">
    <property type="entry name" value="ABC TRANSPORTER I FAMILY MEMBER 1"/>
    <property type="match status" value="1"/>
</dbReference>
<dbReference type="InterPro" id="IPR005895">
    <property type="entry name" value="ABC_transptr_haem_export_CcmA"/>
</dbReference>
<dbReference type="SMART" id="SM00382">
    <property type="entry name" value="AAA"/>
    <property type="match status" value="1"/>
</dbReference>
<evidence type="ECO:0000256" key="3">
    <source>
        <dbReference type="ARBA" id="ARBA00022748"/>
    </source>
</evidence>
<reference evidence="8" key="1">
    <citation type="submission" date="2022-08" db="EMBL/GenBank/DDBJ databases">
        <authorList>
            <person name="Dzunkova M."/>
            <person name="La Clair J."/>
            <person name="Tyml T."/>
            <person name="Doud D."/>
            <person name="Schulz F."/>
            <person name="Piquer S."/>
            <person name="Porcel Sanchis D."/>
            <person name="Osborn A."/>
            <person name="Robinson D."/>
            <person name="Louie K.B."/>
            <person name="Bowen B.P."/>
            <person name="Bowers R."/>
            <person name="Lee J."/>
            <person name="Arnau Llombart V."/>
            <person name="Diaz Villanueva W."/>
            <person name="Gosliner T."/>
            <person name="Northen T."/>
            <person name="Cheng J.-F."/>
            <person name="Burkart M.D."/>
            <person name="Woyke T."/>
        </authorList>
    </citation>
    <scope>NUCLEOTIDE SEQUENCE</scope>
    <source>
        <strain evidence="8">Df01</strain>
    </source>
</reference>
<dbReference type="InterPro" id="IPR015856">
    <property type="entry name" value="ABC_transpr_CbiO/EcfA_su"/>
</dbReference>
<dbReference type="Pfam" id="PF00005">
    <property type="entry name" value="ABC_tran"/>
    <property type="match status" value="1"/>
</dbReference>
<dbReference type="PROSITE" id="PS00211">
    <property type="entry name" value="ABC_TRANSPORTER_1"/>
    <property type="match status" value="1"/>
</dbReference>
<comment type="caution">
    <text evidence="8">The sequence shown here is derived from an EMBL/GenBank/DDBJ whole genome shotgun (WGS) entry which is preliminary data.</text>
</comment>
<organism evidence="8 9">
    <name type="scientific">Candidatus Doriopsillibacter californiensis</name>
    <dbReference type="NCBI Taxonomy" id="2970740"/>
    <lineage>
        <taxon>Bacteria</taxon>
        <taxon>Pseudomonadati</taxon>
        <taxon>Pseudomonadota</taxon>
        <taxon>Gammaproteobacteria</taxon>
        <taxon>Candidatus Tethybacterales</taxon>
        <taxon>Candidatus Persebacteraceae</taxon>
        <taxon>Candidatus Doriopsillibacter</taxon>
    </lineage>
</organism>
<keyword evidence="1" id="KW-0813">Transport</keyword>
<dbReference type="PROSITE" id="PS50893">
    <property type="entry name" value="ABC_TRANSPORTER_2"/>
    <property type="match status" value="1"/>
</dbReference>
<gene>
    <name evidence="8" type="ORF">NQX30_06075</name>
</gene>
<evidence type="ECO:0000256" key="4">
    <source>
        <dbReference type="ARBA" id="ARBA00022840"/>
    </source>
</evidence>
<proteinExistence type="predicted"/>
<dbReference type="SUPFAM" id="SSF52540">
    <property type="entry name" value="P-loop containing nucleoside triphosphate hydrolases"/>
    <property type="match status" value="1"/>
</dbReference>
<dbReference type="InterPro" id="IPR003439">
    <property type="entry name" value="ABC_transporter-like_ATP-bd"/>
</dbReference>
<keyword evidence="2" id="KW-0547">Nucleotide-binding</keyword>
<protein>
    <submittedName>
        <fullName evidence="8">Energy-coupling factor ABC transporter ATP-binding protein</fullName>
    </submittedName>
</protein>
<keyword evidence="6" id="KW-0472">Membrane</keyword>
<dbReference type="CDD" id="cd03225">
    <property type="entry name" value="ABC_cobalt_CbiO_domain1"/>
    <property type="match status" value="1"/>
</dbReference>
<accession>A0ABT7QMJ6</accession>
<keyword evidence="4 8" id="KW-0067">ATP-binding</keyword>
<dbReference type="EMBL" id="JANQAO010000003">
    <property type="protein sequence ID" value="MDM5147934.1"/>
    <property type="molecule type" value="Genomic_DNA"/>
</dbReference>
<reference evidence="8" key="2">
    <citation type="journal article" date="2023" name="Microbiome">
        <title>Synthase-selected sorting approach identifies a beta-lactone synthase in a nudibranch symbiotic bacterium.</title>
        <authorList>
            <person name="Dzunkova M."/>
            <person name="La Clair J.J."/>
            <person name="Tyml T."/>
            <person name="Doud D."/>
            <person name="Schulz F."/>
            <person name="Piquer-Esteban S."/>
            <person name="Porcel Sanchis D."/>
            <person name="Osborn A."/>
            <person name="Robinson D."/>
            <person name="Louie K.B."/>
            <person name="Bowen B.P."/>
            <person name="Bowers R.M."/>
            <person name="Lee J."/>
            <person name="Arnau V."/>
            <person name="Diaz-Villanueva W."/>
            <person name="Stepanauskas R."/>
            <person name="Gosliner T."/>
            <person name="Date S.V."/>
            <person name="Northen T.R."/>
            <person name="Cheng J.F."/>
            <person name="Burkart M.D."/>
            <person name="Woyke T."/>
        </authorList>
    </citation>
    <scope>NUCLEOTIDE SEQUENCE</scope>
    <source>
        <strain evidence="8">Df01</strain>
    </source>
</reference>
<dbReference type="Proteomes" id="UP001168167">
    <property type="component" value="Unassembled WGS sequence"/>
</dbReference>
<dbReference type="GO" id="GO:0005524">
    <property type="term" value="F:ATP binding"/>
    <property type="evidence" value="ECO:0007669"/>
    <property type="project" value="UniProtKB-KW"/>
</dbReference>
<dbReference type="InterPro" id="IPR027417">
    <property type="entry name" value="P-loop_NTPase"/>
</dbReference>
<evidence type="ECO:0000259" key="7">
    <source>
        <dbReference type="PROSITE" id="PS50893"/>
    </source>
</evidence>
<evidence type="ECO:0000313" key="8">
    <source>
        <dbReference type="EMBL" id="MDM5147934.1"/>
    </source>
</evidence>
<evidence type="ECO:0000256" key="5">
    <source>
        <dbReference type="ARBA" id="ARBA00022967"/>
    </source>
</evidence>
<keyword evidence="3" id="KW-0201">Cytochrome c-type biogenesis</keyword>
<dbReference type="PANTHER" id="PTHR43499">
    <property type="entry name" value="ABC TRANSPORTER I FAMILY MEMBER 1"/>
    <property type="match status" value="1"/>
</dbReference>
<dbReference type="InterPro" id="IPR017871">
    <property type="entry name" value="ABC_transporter-like_CS"/>
</dbReference>
<dbReference type="InterPro" id="IPR003593">
    <property type="entry name" value="AAA+_ATPase"/>
</dbReference>
<evidence type="ECO:0000256" key="2">
    <source>
        <dbReference type="ARBA" id="ARBA00022741"/>
    </source>
</evidence>
<sequence>MSEALLSIRGLKKSYNGRKILSVKTIAAHRGTCVLLRGANGSGKTTLLKIIAGLLRPDSVMTWKFNGLSQKPSQHGIRSVAYLHQTPYMFIGSVRDNISFAARYAGESATVVEAALKKSELVDVAGASAQELSGGMQQRLAMARIWAAQAKLYLLDEPTAYMDSDSVTFTQALITNMLQQGATVIVAAHDDIGNFPFTETWELQDSDVLSRSHNS</sequence>
<evidence type="ECO:0000256" key="1">
    <source>
        <dbReference type="ARBA" id="ARBA00022448"/>
    </source>
</evidence>
<feature type="domain" description="ABC transporter" evidence="7">
    <location>
        <begin position="6"/>
        <end position="213"/>
    </location>
</feature>
<name>A0ABT7QMJ6_9GAMM</name>
<dbReference type="Gene3D" id="3.40.50.300">
    <property type="entry name" value="P-loop containing nucleotide triphosphate hydrolases"/>
    <property type="match status" value="1"/>
</dbReference>
<keyword evidence="5" id="KW-1278">Translocase</keyword>